<organism evidence="2 3">
    <name type="scientific">Methylocella tundrae</name>
    <dbReference type="NCBI Taxonomy" id="227605"/>
    <lineage>
        <taxon>Bacteria</taxon>
        <taxon>Pseudomonadati</taxon>
        <taxon>Pseudomonadota</taxon>
        <taxon>Alphaproteobacteria</taxon>
        <taxon>Hyphomicrobiales</taxon>
        <taxon>Beijerinckiaceae</taxon>
        <taxon>Methylocella</taxon>
    </lineage>
</organism>
<evidence type="ECO:0000256" key="1">
    <source>
        <dbReference type="SAM" id="MobiDB-lite"/>
    </source>
</evidence>
<protein>
    <submittedName>
        <fullName evidence="2">Uncharacterized protein</fullName>
    </submittedName>
</protein>
<evidence type="ECO:0000313" key="3">
    <source>
        <dbReference type="Proteomes" id="UP000485880"/>
    </source>
</evidence>
<dbReference type="Proteomes" id="UP000485880">
    <property type="component" value="Unassembled WGS sequence"/>
</dbReference>
<gene>
    <name evidence="2" type="ORF">MPC4_50168</name>
</gene>
<dbReference type="EMBL" id="CABFMQ020000109">
    <property type="protein sequence ID" value="VTZ51860.1"/>
    <property type="molecule type" value="Genomic_DNA"/>
</dbReference>
<dbReference type="AlphaFoldDB" id="A0A8B6MA85"/>
<reference evidence="2 3" key="1">
    <citation type="submission" date="2019-05" db="EMBL/GenBank/DDBJ databases">
        <authorList>
            <person name="Farhan Ul Haque M."/>
        </authorList>
    </citation>
    <scope>NUCLEOTIDE SEQUENCE [LARGE SCALE GENOMIC DNA]</scope>
    <source>
        <strain evidence="2">2</strain>
    </source>
</reference>
<sequence length="227" mass="24502">MIRVVPAAKARSPAAWIAGPSAIGSVNGMPTSITSAPALGRAFRISRLVAISGSPAMTNAASAARPSLARSAKRRSMRVGEESDIGCWTMSGKRRAARTLANRGFFGLGEGFWGREQKAGERAQTALSLTALIRRISFSLAARQCGRQSRDALDPHLLSSRKLTPARLEREHDARERATPIPKPLTHAPARALPRQWRFGDLVHRHRAGVLSDAARAGRSIRFRAAS</sequence>
<keyword evidence="3" id="KW-1185">Reference proteome</keyword>
<accession>A0A8B6MA85</accession>
<evidence type="ECO:0000313" key="2">
    <source>
        <dbReference type="EMBL" id="VTZ51860.1"/>
    </source>
</evidence>
<feature type="region of interest" description="Disordered" evidence="1">
    <location>
        <begin position="167"/>
        <end position="187"/>
    </location>
</feature>
<feature type="compositionally biased region" description="Basic and acidic residues" evidence="1">
    <location>
        <begin position="167"/>
        <end position="178"/>
    </location>
</feature>
<proteinExistence type="predicted"/>
<comment type="caution">
    <text evidence="2">The sequence shown here is derived from an EMBL/GenBank/DDBJ whole genome shotgun (WGS) entry which is preliminary data.</text>
</comment>
<name>A0A8B6MA85_METTU</name>